<dbReference type="EMBL" id="MK814701">
    <property type="protein sequence ID" value="QCI07831.1"/>
    <property type="molecule type" value="Genomic_DNA"/>
</dbReference>
<proteinExistence type="inferred from homology"/>
<evidence type="ECO:0000256" key="2">
    <source>
        <dbReference type="ARBA" id="ARBA00009068"/>
    </source>
</evidence>
<accession>A0A4D6WYR0</accession>
<comment type="subcellular location">
    <subcellularLocation>
        <location evidence="1">Plastid</location>
    </subcellularLocation>
</comment>
<name>A0A4D6WYR0_9FLOR</name>
<geneLocation type="plastid" evidence="5"/>
<dbReference type="AlphaFoldDB" id="A0A4D6WYR0"/>
<organism evidence="5">
    <name type="scientific">Pleonosporium borreri</name>
    <dbReference type="NCBI Taxonomy" id="2575635"/>
    <lineage>
        <taxon>Eukaryota</taxon>
        <taxon>Rhodophyta</taxon>
        <taxon>Florideophyceae</taxon>
        <taxon>Rhodymeniophycidae</taxon>
        <taxon>Ceramiales</taxon>
        <taxon>Ceramiaceae</taxon>
        <taxon>Pleonosporium</taxon>
    </lineage>
</organism>
<keyword evidence="4 5" id="KW-0934">Plastid</keyword>
<dbReference type="InterPro" id="IPR009666">
    <property type="entry name" value="Uncharacterised_Ycf35"/>
</dbReference>
<evidence type="ECO:0000256" key="3">
    <source>
        <dbReference type="ARBA" id="ARBA00021585"/>
    </source>
</evidence>
<sequence>MSHFTKISTNISNLEILQTTLNKLDFIYKKVLSDSDLPIKTISVHDKLSGLQSKSLFYLKWDGTEYNIVADLQLWSLNMDFNSFLEKLKQYYAYNSILQSSQTVGFDKIVEEVMDDGSLKVVVQKWCS</sequence>
<protein>
    <recommendedName>
        <fullName evidence="3">Uncharacterized protein ycf35</fullName>
    </recommendedName>
</protein>
<reference evidence="5" key="2">
    <citation type="submission" date="2019-04" db="EMBL/GenBank/DDBJ databases">
        <authorList>
            <person name="Pasella M."/>
        </authorList>
    </citation>
    <scope>NUCLEOTIDE SEQUENCE</scope>
    <source>
        <strain evidence="5">PD2941_2</strain>
    </source>
</reference>
<evidence type="ECO:0000256" key="4">
    <source>
        <dbReference type="ARBA" id="ARBA00022640"/>
    </source>
</evidence>
<gene>
    <name evidence="5" type="primary">ycf35</name>
</gene>
<reference evidence="5" key="1">
    <citation type="journal article" date="2019" name="Mol. Phylogenet. Evol.">
        <title>Morphological evolution and classification of the red algal order Ceramiales inferred using plastid phylogenomics.</title>
        <authorList>
            <person name="Diaz-Tapia P."/>
            <person name="Pasella M.M."/>
            <person name="Verbruggen H."/>
            <person name="Maggs C.A."/>
        </authorList>
    </citation>
    <scope>NUCLEOTIDE SEQUENCE</scope>
    <source>
        <strain evidence="5">PD2941_2</strain>
    </source>
</reference>
<dbReference type="PANTHER" id="PTHR39638:SF2">
    <property type="entry name" value="YCF35"/>
    <property type="match status" value="1"/>
</dbReference>
<evidence type="ECO:0000256" key="1">
    <source>
        <dbReference type="ARBA" id="ARBA00004474"/>
    </source>
</evidence>
<dbReference type="GO" id="GO:0009536">
    <property type="term" value="C:plastid"/>
    <property type="evidence" value="ECO:0007669"/>
    <property type="project" value="UniProtKB-SubCell"/>
</dbReference>
<dbReference type="PANTHER" id="PTHR39638">
    <property type="entry name" value="YCF35"/>
    <property type="match status" value="1"/>
</dbReference>
<evidence type="ECO:0000313" key="5">
    <source>
        <dbReference type="EMBL" id="QCI07831.1"/>
    </source>
</evidence>
<dbReference type="Pfam" id="PF06868">
    <property type="entry name" value="DUF1257"/>
    <property type="match status" value="1"/>
</dbReference>
<comment type="similarity">
    <text evidence="2">Belongs to the ycf35 family.</text>
</comment>